<dbReference type="AlphaFoldDB" id="A0A9W9ZX12"/>
<dbReference type="Proteomes" id="UP001163046">
    <property type="component" value="Unassembled WGS sequence"/>
</dbReference>
<reference evidence="1" key="1">
    <citation type="submission" date="2023-01" db="EMBL/GenBank/DDBJ databases">
        <title>Genome assembly of the deep-sea coral Lophelia pertusa.</title>
        <authorList>
            <person name="Herrera S."/>
            <person name="Cordes E."/>
        </authorList>
    </citation>
    <scope>NUCLEOTIDE SEQUENCE</scope>
    <source>
        <strain evidence="1">USNM1676648</strain>
        <tissue evidence="1">Polyp</tissue>
    </source>
</reference>
<comment type="caution">
    <text evidence="1">The sequence shown here is derived from an EMBL/GenBank/DDBJ whole genome shotgun (WGS) entry which is preliminary data.</text>
</comment>
<protein>
    <submittedName>
        <fullName evidence="1">Uncharacterized protein</fullName>
    </submittedName>
</protein>
<name>A0A9W9ZX12_9CNID</name>
<dbReference type="OrthoDB" id="6424433at2759"/>
<evidence type="ECO:0000313" key="1">
    <source>
        <dbReference type="EMBL" id="KAJ7389446.1"/>
    </source>
</evidence>
<proteinExistence type="predicted"/>
<sequence length="111" mass="12733">MAAKHGEEPARCPSALAHQVYHYLDGQHGCIVLDNQSCKGVNGKCLRVTEPWEQRGNHCKDGERKLAYWPNWLFDEKQWPQQPKLKCSRVADEECKPTPEAILHTQEGKPR</sequence>
<evidence type="ECO:0000313" key="2">
    <source>
        <dbReference type="Proteomes" id="UP001163046"/>
    </source>
</evidence>
<organism evidence="1 2">
    <name type="scientific">Desmophyllum pertusum</name>
    <dbReference type="NCBI Taxonomy" id="174260"/>
    <lineage>
        <taxon>Eukaryota</taxon>
        <taxon>Metazoa</taxon>
        <taxon>Cnidaria</taxon>
        <taxon>Anthozoa</taxon>
        <taxon>Hexacorallia</taxon>
        <taxon>Scleractinia</taxon>
        <taxon>Caryophylliina</taxon>
        <taxon>Caryophylliidae</taxon>
        <taxon>Desmophyllum</taxon>
    </lineage>
</organism>
<gene>
    <name evidence="1" type="ORF">OS493_031691</name>
</gene>
<dbReference type="EMBL" id="MU825433">
    <property type="protein sequence ID" value="KAJ7389446.1"/>
    <property type="molecule type" value="Genomic_DNA"/>
</dbReference>
<keyword evidence="2" id="KW-1185">Reference proteome</keyword>
<accession>A0A9W9ZX12</accession>